<name>A0A2G4YY45_9PROT</name>
<dbReference type="AlphaFoldDB" id="A0A2G4YY45"/>
<reference evidence="1 2" key="1">
    <citation type="submission" date="2017-10" db="EMBL/GenBank/DDBJ databases">
        <title>Frigbacter circumglobatus gen. nov. sp. nov., isolated from sediment cultured in situ.</title>
        <authorList>
            <person name="Zhao Z."/>
        </authorList>
    </citation>
    <scope>NUCLEOTIDE SEQUENCE [LARGE SCALE GENOMIC DNA]</scope>
    <source>
        <strain evidence="1 2">ZYL</strain>
    </source>
</reference>
<organism evidence="1 2">
    <name type="scientific">Paremcibacter congregatus</name>
    <dbReference type="NCBI Taxonomy" id="2043170"/>
    <lineage>
        <taxon>Bacteria</taxon>
        <taxon>Pseudomonadati</taxon>
        <taxon>Pseudomonadota</taxon>
        <taxon>Alphaproteobacteria</taxon>
        <taxon>Emcibacterales</taxon>
        <taxon>Emcibacteraceae</taxon>
        <taxon>Paremcibacter</taxon>
    </lineage>
</organism>
<dbReference type="InParanoid" id="A0A2G4YY45"/>
<comment type="caution">
    <text evidence="1">The sequence shown here is derived from an EMBL/GenBank/DDBJ whole genome shotgun (WGS) entry which is preliminary data.</text>
</comment>
<sequence length="84" mass="9549">MALKPGKKAYAELMVSFSKSPKGSHLPNNEKLPVLASRANEVLHEAREKVLQRRVEIQVNGFPIETYRRIVVEDALNILQPKQK</sequence>
<evidence type="ECO:0000313" key="2">
    <source>
        <dbReference type="Proteomes" id="UP000229730"/>
    </source>
</evidence>
<protein>
    <submittedName>
        <fullName evidence="1">Uncharacterized protein</fullName>
    </submittedName>
</protein>
<accession>A0A2G4YY45</accession>
<dbReference type="EMBL" id="PDEM01000008">
    <property type="protein sequence ID" value="PHZ86366.1"/>
    <property type="molecule type" value="Genomic_DNA"/>
</dbReference>
<gene>
    <name evidence="1" type="ORF">CRD36_02055</name>
</gene>
<dbReference type="Proteomes" id="UP000229730">
    <property type="component" value="Unassembled WGS sequence"/>
</dbReference>
<evidence type="ECO:0000313" key="1">
    <source>
        <dbReference type="EMBL" id="PHZ86366.1"/>
    </source>
</evidence>
<proteinExistence type="predicted"/>
<keyword evidence="2" id="KW-1185">Reference proteome</keyword>